<gene>
    <name evidence="1" type="ORF">Bca52824_084689</name>
</gene>
<name>A0A8X7PPV9_BRACI</name>
<keyword evidence="2" id="KW-1185">Reference proteome</keyword>
<evidence type="ECO:0000313" key="2">
    <source>
        <dbReference type="Proteomes" id="UP000886595"/>
    </source>
</evidence>
<sequence>MQMGPWINACLKNIECVTELHEISIDDHGTRQGPYIGRHSLEQDLRFVDETESVDSYSFAS</sequence>
<reference evidence="1 2" key="1">
    <citation type="submission" date="2020-02" db="EMBL/GenBank/DDBJ databases">
        <authorList>
            <person name="Ma Q."/>
            <person name="Huang Y."/>
            <person name="Song X."/>
            <person name="Pei D."/>
        </authorList>
    </citation>
    <scope>NUCLEOTIDE SEQUENCE [LARGE SCALE GENOMIC DNA]</scope>
    <source>
        <strain evidence="1">Sxm20200214</strain>
        <tissue evidence="1">Leaf</tissue>
    </source>
</reference>
<proteinExistence type="predicted"/>
<dbReference type="AlphaFoldDB" id="A0A8X7PPV9"/>
<comment type="caution">
    <text evidence="1">The sequence shown here is derived from an EMBL/GenBank/DDBJ whole genome shotgun (WGS) entry which is preliminary data.</text>
</comment>
<dbReference type="EMBL" id="JAAMPC010000016">
    <property type="protein sequence ID" value="KAG2254553.1"/>
    <property type="molecule type" value="Genomic_DNA"/>
</dbReference>
<protein>
    <submittedName>
        <fullName evidence="1">Uncharacterized protein</fullName>
    </submittedName>
</protein>
<evidence type="ECO:0000313" key="1">
    <source>
        <dbReference type="EMBL" id="KAG2254553.1"/>
    </source>
</evidence>
<organism evidence="1 2">
    <name type="scientific">Brassica carinata</name>
    <name type="common">Ethiopian mustard</name>
    <name type="synonym">Abyssinian cabbage</name>
    <dbReference type="NCBI Taxonomy" id="52824"/>
    <lineage>
        <taxon>Eukaryota</taxon>
        <taxon>Viridiplantae</taxon>
        <taxon>Streptophyta</taxon>
        <taxon>Embryophyta</taxon>
        <taxon>Tracheophyta</taxon>
        <taxon>Spermatophyta</taxon>
        <taxon>Magnoliopsida</taxon>
        <taxon>eudicotyledons</taxon>
        <taxon>Gunneridae</taxon>
        <taxon>Pentapetalae</taxon>
        <taxon>rosids</taxon>
        <taxon>malvids</taxon>
        <taxon>Brassicales</taxon>
        <taxon>Brassicaceae</taxon>
        <taxon>Brassiceae</taxon>
        <taxon>Brassica</taxon>
    </lineage>
</organism>
<accession>A0A8X7PPV9</accession>
<dbReference type="OrthoDB" id="2384350at2759"/>
<dbReference type="Proteomes" id="UP000886595">
    <property type="component" value="Unassembled WGS sequence"/>
</dbReference>